<sequence length="522" mass="56981">MAEPRTEPVSAIGARGLSSPPGGVSLWVLVLLAVYVGFWTIQRDFAQYNLDRHGDMVENFAWGITWQLGYQKHPPLFGWITALWFEIFPRTNAAYYLLSTVNMAVTAWAMWLVSRRFLTEWQQVIAVAMIFVMPPLSFHALDYNANAGMMPFWTLAFLFYLRTIEKQRLLDACLTGLFCGLAMLAKYHSLVLAASLAAHMIWDRETRPLLKTALPWAATAVGAFVVAPHAWWVVQSGFRTVTYAAEQGDGTFISAVGSAADFFIAFLLYSLPGVIVALLYWRKRPGRAIISMPEGWRGLPATVQGRALLFIGPGSLVLTVVFALVLSAQLSSLWVIPFFFTVPILLALAVAPGNAVHIWYAAPAAVIVFCAAMAAATPWLRGDLLERATSNTVEPVAELAGMVQERWHEETGSRLAIAASPVDFLANSLSFYASDTPYAVEGNLDTSPWVTQADIERQGAVFICRAPSDASGCDAAAAGLLGRVDSTTELTIPAVEGAGGPSRWGYTVFFRYPETPAHASEG</sequence>
<keyword evidence="5 8" id="KW-0812">Transmembrane</keyword>
<evidence type="ECO:0000256" key="4">
    <source>
        <dbReference type="ARBA" id="ARBA00022679"/>
    </source>
</evidence>
<dbReference type="PANTHER" id="PTHR33908">
    <property type="entry name" value="MANNOSYLTRANSFERASE YKCB-RELATED"/>
    <property type="match status" value="1"/>
</dbReference>
<feature type="transmembrane region" description="Helical" evidence="8">
    <location>
        <begin position="93"/>
        <end position="112"/>
    </location>
</feature>
<keyword evidence="4 10" id="KW-0808">Transferase</keyword>
<evidence type="ECO:0000256" key="3">
    <source>
        <dbReference type="ARBA" id="ARBA00022676"/>
    </source>
</evidence>
<dbReference type="EMBL" id="JAZHFV010000003">
    <property type="protein sequence ID" value="MEX4008104.1"/>
    <property type="molecule type" value="Genomic_DNA"/>
</dbReference>
<dbReference type="RefSeq" id="WP_368803149.1">
    <property type="nucleotide sequence ID" value="NZ_JAZHFV010000003.1"/>
</dbReference>
<feature type="transmembrane region" description="Helical" evidence="8">
    <location>
        <begin position="124"/>
        <end position="141"/>
    </location>
</feature>
<proteinExistence type="predicted"/>
<evidence type="ECO:0000313" key="10">
    <source>
        <dbReference type="EMBL" id="MEX4008104.1"/>
    </source>
</evidence>
<keyword evidence="6 8" id="KW-1133">Transmembrane helix</keyword>
<evidence type="ECO:0000256" key="8">
    <source>
        <dbReference type="SAM" id="Phobius"/>
    </source>
</evidence>
<protein>
    <submittedName>
        <fullName evidence="10">Glycosyltransferase family 39 protein</fullName>
        <ecNumber evidence="10">2.4.-.-</ecNumber>
    </submittedName>
</protein>
<dbReference type="Pfam" id="PF13231">
    <property type="entry name" value="PMT_2"/>
    <property type="match status" value="1"/>
</dbReference>
<reference evidence="10 11" key="1">
    <citation type="submission" date="2024-01" db="EMBL/GenBank/DDBJ databases">
        <title>New evidence supports the origin of RcGTA from prophage.</title>
        <authorList>
            <person name="Xu Y."/>
            <person name="Liu B."/>
            <person name="Chen F."/>
        </authorList>
    </citation>
    <scope>NUCLEOTIDE SEQUENCE [LARGE SCALE GENOMIC DNA]</scope>
    <source>
        <strain evidence="10 11">CBW1107-2</strain>
    </source>
</reference>
<accession>A0ABV3WTW0</accession>
<gene>
    <name evidence="10" type="ORF">V1479_12370</name>
</gene>
<feature type="transmembrane region" description="Helical" evidence="8">
    <location>
        <begin position="358"/>
        <end position="380"/>
    </location>
</feature>
<comment type="subcellular location">
    <subcellularLocation>
        <location evidence="1">Cell membrane</location>
        <topology evidence="1">Multi-pass membrane protein</topology>
    </subcellularLocation>
</comment>
<feature type="transmembrane region" description="Helical" evidence="8">
    <location>
        <begin position="333"/>
        <end position="352"/>
    </location>
</feature>
<dbReference type="InterPro" id="IPR038731">
    <property type="entry name" value="RgtA/B/C-like"/>
</dbReference>
<feature type="transmembrane region" description="Helical" evidence="8">
    <location>
        <begin position="176"/>
        <end position="202"/>
    </location>
</feature>
<comment type="caution">
    <text evidence="10">The sequence shown here is derived from an EMBL/GenBank/DDBJ whole genome shotgun (WGS) entry which is preliminary data.</text>
</comment>
<dbReference type="PANTHER" id="PTHR33908:SF9">
    <property type="entry name" value="BLL5595 PROTEIN"/>
    <property type="match status" value="1"/>
</dbReference>
<dbReference type="Proteomes" id="UP001559025">
    <property type="component" value="Unassembled WGS sequence"/>
</dbReference>
<evidence type="ECO:0000313" key="11">
    <source>
        <dbReference type="Proteomes" id="UP001559025"/>
    </source>
</evidence>
<keyword evidence="11" id="KW-1185">Reference proteome</keyword>
<keyword evidence="3 10" id="KW-0328">Glycosyltransferase</keyword>
<feature type="transmembrane region" description="Helical" evidence="8">
    <location>
        <begin position="147"/>
        <end position="164"/>
    </location>
</feature>
<feature type="transmembrane region" description="Helical" evidence="8">
    <location>
        <begin position="307"/>
        <end position="326"/>
    </location>
</feature>
<feature type="transmembrane region" description="Helical" evidence="8">
    <location>
        <begin position="255"/>
        <end position="281"/>
    </location>
</feature>
<feature type="domain" description="Glycosyltransferase RgtA/B/C/D-like" evidence="9">
    <location>
        <begin position="72"/>
        <end position="232"/>
    </location>
</feature>
<keyword evidence="7 8" id="KW-0472">Membrane</keyword>
<keyword evidence="2" id="KW-1003">Cell membrane</keyword>
<evidence type="ECO:0000256" key="5">
    <source>
        <dbReference type="ARBA" id="ARBA00022692"/>
    </source>
</evidence>
<dbReference type="GO" id="GO:0016757">
    <property type="term" value="F:glycosyltransferase activity"/>
    <property type="evidence" value="ECO:0007669"/>
    <property type="project" value="UniProtKB-KW"/>
</dbReference>
<evidence type="ECO:0000256" key="2">
    <source>
        <dbReference type="ARBA" id="ARBA00022475"/>
    </source>
</evidence>
<dbReference type="InterPro" id="IPR050297">
    <property type="entry name" value="LipidA_mod_glycosyltrf_83"/>
</dbReference>
<evidence type="ECO:0000256" key="1">
    <source>
        <dbReference type="ARBA" id="ARBA00004651"/>
    </source>
</evidence>
<dbReference type="EC" id="2.4.-.-" evidence="10"/>
<feature type="transmembrane region" description="Helical" evidence="8">
    <location>
        <begin position="214"/>
        <end position="234"/>
    </location>
</feature>
<feature type="transmembrane region" description="Helical" evidence="8">
    <location>
        <begin position="24"/>
        <end position="41"/>
    </location>
</feature>
<name>A0ABV3WTW0_9HYPH</name>
<evidence type="ECO:0000256" key="6">
    <source>
        <dbReference type="ARBA" id="ARBA00022989"/>
    </source>
</evidence>
<evidence type="ECO:0000256" key="7">
    <source>
        <dbReference type="ARBA" id="ARBA00023136"/>
    </source>
</evidence>
<organism evidence="10 11">
    <name type="scientific">Neoaquamicrobium sediminum</name>
    <dbReference type="NCBI Taxonomy" id="1849104"/>
    <lineage>
        <taxon>Bacteria</taxon>
        <taxon>Pseudomonadati</taxon>
        <taxon>Pseudomonadota</taxon>
        <taxon>Alphaproteobacteria</taxon>
        <taxon>Hyphomicrobiales</taxon>
        <taxon>Phyllobacteriaceae</taxon>
        <taxon>Neoaquamicrobium</taxon>
    </lineage>
</organism>
<evidence type="ECO:0000259" key="9">
    <source>
        <dbReference type="Pfam" id="PF13231"/>
    </source>
</evidence>